<evidence type="ECO:0000256" key="9">
    <source>
        <dbReference type="ARBA" id="ARBA00023277"/>
    </source>
</evidence>
<dbReference type="InterPro" id="IPR016040">
    <property type="entry name" value="NAD(P)-bd_dom"/>
</dbReference>
<gene>
    <name evidence="12" type="primary">galE</name>
    <name evidence="12" type="ORF">P0M35_10915</name>
</gene>
<comment type="pathway">
    <text evidence="3 10">Carbohydrate metabolism; galactose metabolism.</text>
</comment>
<evidence type="ECO:0000313" key="13">
    <source>
        <dbReference type="Proteomes" id="UP001221302"/>
    </source>
</evidence>
<organism evidence="12 13">
    <name type="scientific">Stygiobacter electus</name>
    <dbReference type="NCBI Taxonomy" id="3032292"/>
    <lineage>
        <taxon>Bacteria</taxon>
        <taxon>Pseudomonadati</taxon>
        <taxon>Ignavibacteriota</taxon>
        <taxon>Ignavibacteria</taxon>
        <taxon>Ignavibacteriales</taxon>
        <taxon>Melioribacteraceae</taxon>
        <taxon>Stygiobacter</taxon>
    </lineage>
</organism>
<comment type="caution">
    <text evidence="12">The sequence shown here is derived from an EMBL/GenBank/DDBJ whole genome shotgun (WGS) entry which is preliminary data.</text>
</comment>
<evidence type="ECO:0000256" key="10">
    <source>
        <dbReference type="RuleBase" id="RU366046"/>
    </source>
</evidence>
<comment type="similarity">
    <text evidence="4 10">Belongs to the NAD(P)-dependent epimerase/dehydratase family.</text>
</comment>
<keyword evidence="13" id="KW-1185">Reference proteome</keyword>
<comment type="catalytic activity">
    <reaction evidence="1 10">
        <text>UDP-alpha-D-glucose = UDP-alpha-D-galactose</text>
        <dbReference type="Rhea" id="RHEA:22168"/>
        <dbReference type="ChEBI" id="CHEBI:58885"/>
        <dbReference type="ChEBI" id="CHEBI:66914"/>
        <dbReference type="EC" id="5.1.3.2"/>
    </reaction>
</comment>
<dbReference type="RefSeq" id="WP_321536433.1">
    <property type="nucleotide sequence ID" value="NZ_JARGDL010000016.1"/>
</dbReference>
<keyword evidence="8 10" id="KW-0413">Isomerase</keyword>
<dbReference type="GO" id="GO:0003978">
    <property type="term" value="F:UDP-glucose 4-epimerase activity"/>
    <property type="evidence" value="ECO:0007669"/>
    <property type="project" value="UniProtKB-UniRule"/>
</dbReference>
<evidence type="ECO:0000256" key="2">
    <source>
        <dbReference type="ARBA" id="ARBA00001911"/>
    </source>
</evidence>
<dbReference type="Pfam" id="PF16363">
    <property type="entry name" value="GDP_Man_Dehyd"/>
    <property type="match status" value="1"/>
</dbReference>
<comment type="subunit">
    <text evidence="10">Homodimer.</text>
</comment>
<name>A0AAE3TES6_9BACT</name>
<dbReference type="GO" id="GO:0033499">
    <property type="term" value="P:galactose catabolic process via UDP-galactose, Leloir pathway"/>
    <property type="evidence" value="ECO:0007669"/>
    <property type="project" value="TreeGrafter"/>
</dbReference>
<sequence>MKSKILAEGYLKILVTGGAGYIGSHFVHYLVENKHQVCVIDNLSRGHIESIPSNVVFKKIDLLEFQNLKSAIADFSPQAVVHFAAFAYVGESVEKPELYYQNNVVGSYNLIRAVAELGIKNFVFSSTCSIYGNPNNIPISEDELSNPINPYANTKLIIEILLRDFEKAFGLKNICLRYFNAAGANPNGLIGESHFPEPHLIPLVLFTAQKKREKILVFGNDYETQDGTCIRDYIHVNDLADAHLKALQYLIDGGNSTIINLGTGFGNSVLEIIEKAKKITGKEIPFEIVGRREGDPAILVADNKKAKEILNWNPKFGIDEIIKTAWNWHQNQKY</sequence>
<dbReference type="PANTHER" id="PTHR43725:SF53">
    <property type="entry name" value="UDP-ARABINOSE 4-EPIMERASE 1"/>
    <property type="match status" value="1"/>
</dbReference>
<accession>A0AAE3TES6</accession>
<evidence type="ECO:0000256" key="3">
    <source>
        <dbReference type="ARBA" id="ARBA00004947"/>
    </source>
</evidence>
<evidence type="ECO:0000256" key="5">
    <source>
        <dbReference type="ARBA" id="ARBA00013189"/>
    </source>
</evidence>
<dbReference type="Gene3D" id="3.90.25.10">
    <property type="entry name" value="UDP-galactose 4-epimerase, domain 1"/>
    <property type="match status" value="1"/>
</dbReference>
<evidence type="ECO:0000256" key="8">
    <source>
        <dbReference type="ARBA" id="ARBA00023235"/>
    </source>
</evidence>
<dbReference type="InterPro" id="IPR036291">
    <property type="entry name" value="NAD(P)-bd_dom_sf"/>
</dbReference>
<dbReference type="SUPFAM" id="SSF51735">
    <property type="entry name" value="NAD(P)-binding Rossmann-fold domains"/>
    <property type="match status" value="1"/>
</dbReference>
<reference evidence="12" key="1">
    <citation type="submission" date="2023-03" db="EMBL/GenBank/DDBJ databases">
        <title>Stygiobacter electus gen. nov., sp. nov., facultatively anaerobic thermotolerant bacterium of the class Ignavibacteria from a well of Yessentuki mineral water deposit.</title>
        <authorList>
            <person name="Podosokorskaya O.A."/>
            <person name="Elcheninov A.G."/>
            <person name="Petrova N.F."/>
            <person name="Zavarzina D.G."/>
            <person name="Kublanov I.V."/>
            <person name="Merkel A.Y."/>
        </authorList>
    </citation>
    <scope>NUCLEOTIDE SEQUENCE</scope>
    <source>
        <strain evidence="12">09-Me</strain>
    </source>
</reference>
<dbReference type="EC" id="5.1.3.2" evidence="5 10"/>
<dbReference type="Proteomes" id="UP001221302">
    <property type="component" value="Unassembled WGS sequence"/>
</dbReference>
<keyword evidence="9 10" id="KW-0119">Carbohydrate metabolism</keyword>
<dbReference type="EMBL" id="JARGDL010000016">
    <property type="protein sequence ID" value="MDF1612662.1"/>
    <property type="molecule type" value="Genomic_DNA"/>
</dbReference>
<evidence type="ECO:0000259" key="11">
    <source>
        <dbReference type="Pfam" id="PF16363"/>
    </source>
</evidence>
<dbReference type="CDD" id="cd05247">
    <property type="entry name" value="UDP_G4E_1_SDR_e"/>
    <property type="match status" value="1"/>
</dbReference>
<proteinExistence type="inferred from homology"/>
<comment type="cofactor">
    <cofactor evidence="2 10">
        <name>NAD(+)</name>
        <dbReference type="ChEBI" id="CHEBI:57540"/>
    </cofactor>
</comment>
<keyword evidence="7 10" id="KW-0520">NAD</keyword>
<evidence type="ECO:0000256" key="1">
    <source>
        <dbReference type="ARBA" id="ARBA00000083"/>
    </source>
</evidence>
<dbReference type="Gene3D" id="3.40.50.720">
    <property type="entry name" value="NAD(P)-binding Rossmann-like Domain"/>
    <property type="match status" value="1"/>
</dbReference>
<evidence type="ECO:0000256" key="7">
    <source>
        <dbReference type="ARBA" id="ARBA00023027"/>
    </source>
</evidence>
<evidence type="ECO:0000313" key="12">
    <source>
        <dbReference type="EMBL" id="MDF1612662.1"/>
    </source>
</evidence>
<protein>
    <recommendedName>
        <fullName evidence="6 10">UDP-glucose 4-epimerase</fullName>
        <ecNumber evidence="5 10">5.1.3.2</ecNumber>
    </recommendedName>
</protein>
<evidence type="ECO:0000256" key="6">
    <source>
        <dbReference type="ARBA" id="ARBA00018569"/>
    </source>
</evidence>
<evidence type="ECO:0000256" key="4">
    <source>
        <dbReference type="ARBA" id="ARBA00007637"/>
    </source>
</evidence>
<dbReference type="AlphaFoldDB" id="A0AAE3TES6"/>
<dbReference type="InterPro" id="IPR005886">
    <property type="entry name" value="UDP_G4E"/>
</dbReference>
<feature type="domain" description="NAD(P)-binding" evidence="11">
    <location>
        <begin position="14"/>
        <end position="323"/>
    </location>
</feature>
<dbReference type="NCBIfam" id="TIGR01179">
    <property type="entry name" value="galE"/>
    <property type="match status" value="1"/>
</dbReference>
<dbReference type="PANTHER" id="PTHR43725">
    <property type="entry name" value="UDP-GLUCOSE 4-EPIMERASE"/>
    <property type="match status" value="1"/>
</dbReference>